<dbReference type="OrthoDB" id="9970474at2759"/>
<dbReference type="PANTHER" id="PTHR40518">
    <property type="entry name" value="ACETOACETATE DECARBOXYLASE"/>
    <property type="match status" value="1"/>
</dbReference>
<name>A0A8H5G2E1_9AGAR</name>
<reference evidence="1 2" key="1">
    <citation type="journal article" date="2020" name="ISME J.">
        <title>Uncovering the hidden diversity of litter-decomposition mechanisms in mushroom-forming fungi.</title>
        <authorList>
            <person name="Floudas D."/>
            <person name="Bentzer J."/>
            <person name="Ahren D."/>
            <person name="Johansson T."/>
            <person name="Persson P."/>
            <person name="Tunlid A."/>
        </authorList>
    </citation>
    <scope>NUCLEOTIDE SEQUENCE [LARGE SCALE GENOMIC DNA]</scope>
    <source>
        <strain evidence="1 2">CBS 146.42</strain>
    </source>
</reference>
<comment type="caution">
    <text evidence="1">The sequence shown here is derived from an EMBL/GenBank/DDBJ whole genome shotgun (WGS) entry which is preliminary data.</text>
</comment>
<dbReference type="EMBL" id="JAACJO010000006">
    <property type="protein sequence ID" value="KAF5356971.1"/>
    <property type="molecule type" value="Genomic_DNA"/>
</dbReference>
<dbReference type="Proteomes" id="UP000559027">
    <property type="component" value="Unassembled WGS sequence"/>
</dbReference>
<keyword evidence="2" id="KW-1185">Reference proteome</keyword>
<gene>
    <name evidence="1" type="ORF">D9756_006630</name>
</gene>
<organism evidence="1 2">
    <name type="scientific">Leucocoprinus leucothites</name>
    <dbReference type="NCBI Taxonomy" id="201217"/>
    <lineage>
        <taxon>Eukaryota</taxon>
        <taxon>Fungi</taxon>
        <taxon>Dikarya</taxon>
        <taxon>Basidiomycota</taxon>
        <taxon>Agaricomycotina</taxon>
        <taxon>Agaricomycetes</taxon>
        <taxon>Agaricomycetidae</taxon>
        <taxon>Agaricales</taxon>
        <taxon>Agaricineae</taxon>
        <taxon>Agaricaceae</taxon>
        <taxon>Leucocoprinus</taxon>
    </lineage>
</organism>
<proteinExistence type="predicted"/>
<dbReference type="AlphaFoldDB" id="A0A8H5G2E1"/>
<evidence type="ECO:0000313" key="2">
    <source>
        <dbReference type="Proteomes" id="UP000559027"/>
    </source>
</evidence>
<sequence>MSGIKAVPAPWKLKGTTWIFVLSGLLSNNNFPPGWVTPYQTEALSQGGQFVGGPALVQLVSYSESPVGPYDELIYIPGRWEYEHNDPAFRITRIYVSSKESAENGRRNWNIPSQLSSSLHHPLTNIFPTTEQVANFSYTSGPDDTFRFTVSNPTTSNTTTTPTPFFSASAKPLLGIPLLSSLPIPFSTSLLGNYFSLMQPPLPPNPNISAHPEEIGTDKWAALTPVLKGGATAISVIPGFEDGSVGDGVGFPKVKPLGVGGMIEGLELDFGVSEFFDSV</sequence>
<accession>A0A8H5G2E1</accession>
<evidence type="ECO:0000313" key="1">
    <source>
        <dbReference type="EMBL" id="KAF5356971.1"/>
    </source>
</evidence>
<dbReference type="PANTHER" id="PTHR40518:SF1">
    <property type="entry name" value="ACETOACETATE DECARBOXYLASE"/>
    <property type="match status" value="1"/>
</dbReference>
<dbReference type="InterPro" id="IPR023375">
    <property type="entry name" value="ADC_dom_sf"/>
</dbReference>
<protein>
    <submittedName>
        <fullName evidence="1">Uncharacterized protein</fullName>
    </submittedName>
</protein>
<dbReference type="SUPFAM" id="SSF160104">
    <property type="entry name" value="Acetoacetate decarboxylase-like"/>
    <property type="match status" value="1"/>
</dbReference>